<reference evidence="1" key="1">
    <citation type="journal article" date="2015" name="Nature">
        <title>Complex archaea that bridge the gap between prokaryotes and eukaryotes.</title>
        <authorList>
            <person name="Spang A."/>
            <person name="Saw J.H."/>
            <person name="Jorgensen S.L."/>
            <person name="Zaremba-Niedzwiedzka K."/>
            <person name="Martijn J."/>
            <person name="Lind A.E."/>
            <person name="van Eijk R."/>
            <person name="Schleper C."/>
            <person name="Guy L."/>
            <person name="Ettema T.J."/>
        </authorList>
    </citation>
    <scope>NUCLEOTIDE SEQUENCE</scope>
</reference>
<gene>
    <name evidence="1" type="ORF">LCGC14_2507980</name>
</gene>
<name>A0A0F9DTM0_9ZZZZ</name>
<proteinExistence type="predicted"/>
<sequence>MPLTAEQETELGALRAKAGGATTGLSAKQANELQFLRAKREGRVIVSEPIT</sequence>
<evidence type="ECO:0000313" key="1">
    <source>
        <dbReference type="EMBL" id="KKL15198.1"/>
    </source>
</evidence>
<protein>
    <submittedName>
        <fullName evidence="1">Uncharacterized protein</fullName>
    </submittedName>
</protein>
<dbReference type="AlphaFoldDB" id="A0A0F9DTM0"/>
<comment type="caution">
    <text evidence="1">The sequence shown here is derived from an EMBL/GenBank/DDBJ whole genome shotgun (WGS) entry which is preliminary data.</text>
</comment>
<organism evidence="1">
    <name type="scientific">marine sediment metagenome</name>
    <dbReference type="NCBI Taxonomy" id="412755"/>
    <lineage>
        <taxon>unclassified sequences</taxon>
        <taxon>metagenomes</taxon>
        <taxon>ecological metagenomes</taxon>
    </lineage>
</organism>
<accession>A0A0F9DTM0</accession>
<dbReference type="EMBL" id="LAZR01040153">
    <property type="protein sequence ID" value="KKL15198.1"/>
    <property type="molecule type" value="Genomic_DNA"/>
</dbReference>
<feature type="non-terminal residue" evidence="1">
    <location>
        <position position="51"/>
    </location>
</feature>